<proteinExistence type="predicted"/>
<protein>
    <submittedName>
        <fullName evidence="1">Uncharacterized protein</fullName>
    </submittedName>
</protein>
<dbReference type="AlphaFoldDB" id="A0AA35K0Q7"/>
<dbReference type="Proteomes" id="UP001178461">
    <property type="component" value="Chromosome 3"/>
</dbReference>
<gene>
    <name evidence="1" type="ORF">PODLI_1B031502</name>
</gene>
<name>A0AA35K0Q7_9SAUR</name>
<sequence length="121" mass="13257">MLSKDTESASSLGVSSSSCSSLSIFQLFPLDYVPLQTTVLNQYCPPALGKVQKKGDGLPSFLLSPAPDNCYPLKQLFHSGGKSSCHILRIWKLDEQPLSFQTCPEKTNPLSYIHHNEAPGF</sequence>
<evidence type="ECO:0000313" key="1">
    <source>
        <dbReference type="EMBL" id="CAI5769066.1"/>
    </source>
</evidence>
<reference evidence="1" key="1">
    <citation type="submission" date="2022-12" db="EMBL/GenBank/DDBJ databases">
        <authorList>
            <person name="Alioto T."/>
            <person name="Alioto T."/>
            <person name="Gomez Garrido J."/>
        </authorList>
    </citation>
    <scope>NUCLEOTIDE SEQUENCE</scope>
</reference>
<dbReference type="EMBL" id="OX395128">
    <property type="protein sequence ID" value="CAI5769066.1"/>
    <property type="molecule type" value="Genomic_DNA"/>
</dbReference>
<organism evidence="1 2">
    <name type="scientific">Podarcis lilfordi</name>
    <name type="common">Lilford's wall lizard</name>
    <dbReference type="NCBI Taxonomy" id="74358"/>
    <lineage>
        <taxon>Eukaryota</taxon>
        <taxon>Metazoa</taxon>
        <taxon>Chordata</taxon>
        <taxon>Craniata</taxon>
        <taxon>Vertebrata</taxon>
        <taxon>Euteleostomi</taxon>
        <taxon>Lepidosauria</taxon>
        <taxon>Squamata</taxon>
        <taxon>Bifurcata</taxon>
        <taxon>Unidentata</taxon>
        <taxon>Episquamata</taxon>
        <taxon>Laterata</taxon>
        <taxon>Lacertibaenia</taxon>
        <taxon>Lacertidae</taxon>
        <taxon>Podarcis</taxon>
    </lineage>
</organism>
<keyword evidence="2" id="KW-1185">Reference proteome</keyword>
<accession>A0AA35K0Q7</accession>
<evidence type="ECO:0000313" key="2">
    <source>
        <dbReference type="Proteomes" id="UP001178461"/>
    </source>
</evidence>
<dbReference type="PROSITE" id="PS51257">
    <property type="entry name" value="PROKAR_LIPOPROTEIN"/>
    <property type="match status" value="1"/>
</dbReference>